<gene>
    <name evidence="2" type="ORF">CLV45_2165</name>
</gene>
<protein>
    <submittedName>
        <fullName evidence="2">Uncharacterized protein</fullName>
    </submittedName>
</protein>
<comment type="caution">
    <text evidence="2">The sequence shown here is derived from an EMBL/GenBank/DDBJ whole genome shotgun (WGS) entry which is preliminary data.</text>
</comment>
<evidence type="ECO:0000313" key="3">
    <source>
        <dbReference type="Proteomes" id="UP000228535"/>
    </source>
</evidence>
<dbReference type="Proteomes" id="UP000228535">
    <property type="component" value="Unassembled WGS sequence"/>
</dbReference>
<name>A0A2M9BS00_9BACT</name>
<sequence length="293" mass="32145">MKKPLILSSLVLLSAACQQTTTATRPVTTAPVAAAAPAAVAPRQPAAPTPTLPLNAEAQAFLAKYDVGKLLLRDDGPFNGFLGSDHYRVEVMFTEVVKDEHAPNVYRVRGKSRFKKVVTPLSGSFTITELRDQPKATEEEQQSVRVFYSNEENAYSVLGTFELREDSSAHGAGVFAGRAVIDFSVGQSGLLAVHDQSPRSPAQDAGILLKGQWTSYATHKSQPVALAYYIWAYGESVLKNFNVGERGPEINPKYAKLGWNEFWDQEEWWAEPGTVTIHATRTILLNPPDLTKE</sequence>
<reference evidence="2 3" key="1">
    <citation type="submission" date="2017-11" db="EMBL/GenBank/DDBJ databases">
        <title>Genomic Encyclopedia of Archaeal and Bacterial Type Strains, Phase II (KMG-II): From Individual Species to Whole Genera.</title>
        <authorList>
            <person name="Goeker M."/>
        </authorList>
    </citation>
    <scope>NUCLEOTIDE SEQUENCE [LARGE SCALE GENOMIC DNA]</scope>
    <source>
        <strain evidence="2 3">DSM 11115</strain>
    </source>
</reference>
<dbReference type="RefSeq" id="WP_100336366.1">
    <property type="nucleotide sequence ID" value="NZ_PGFA01000001.1"/>
</dbReference>
<accession>A0A2M9BS00</accession>
<organism evidence="2 3">
    <name type="scientific">Hymenobacter chitinivorans DSM 11115</name>
    <dbReference type="NCBI Taxonomy" id="1121954"/>
    <lineage>
        <taxon>Bacteria</taxon>
        <taxon>Pseudomonadati</taxon>
        <taxon>Bacteroidota</taxon>
        <taxon>Cytophagia</taxon>
        <taxon>Cytophagales</taxon>
        <taxon>Hymenobacteraceae</taxon>
        <taxon>Hymenobacter</taxon>
    </lineage>
</organism>
<feature type="chain" id="PRO_5014851139" evidence="1">
    <location>
        <begin position="24"/>
        <end position="293"/>
    </location>
</feature>
<keyword evidence="1" id="KW-0732">Signal</keyword>
<evidence type="ECO:0000256" key="1">
    <source>
        <dbReference type="SAM" id="SignalP"/>
    </source>
</evidence>
<dbReference type="OrthoDB" id="880022at2"/>
<dbReference type="AlphaFoldDB" id="A0A2M9BS00"/>
<feature type="signal peptide" evidence="1">
    <location>
        <begin position="1"/>
        <end position="23"/>
    </location>
</feature>
<dbReference type="EMBL" id="PGFA01000001">
    <property type="protein sequence ID" value="PJJ60734.1"/>
    <property type="molecule type" value="Genomic_DNA"/>
</dbReference>
<evidence type="ECO:0000313" key="2">
    <source>
        <dbReference type="EMBL" id="PJJ60734.1"/>
    </source>
</evidence>
<dbReference type="PROSITE" id="PS51257">
    <property type="entry name" value="PROKAR_LIPOPROTEIN"/>
    <property type="match status" value="1"/>
</dbReference>
<proteinExistence type="predicted"/>
<keyword evidence="3" id="KW-1185">Reference proteome</keyword>